<feature type="transmembrane region" description="Helical" evidence="1">
    <location>
        <begin position="171"/>
        <end position="190"/>
    </location>
</feature>
<keyword evidence="1" id="KW-1133">Transmembrane helix</keyword>
<dbReference type="AlphaFoldDB" id="A0A7W9W7I8"/>
<gene>
    <name evidence="2" type="ORF">HNQ39_002926</name>
</gene>
<accession>A0A7W9W7I8</accession>
<keyword evidence="1" id="KW-0812">Transmembrane</keyword>
<name>A0A7W9W7I8_ARMRO</name>
<dbReference type="RefSeq" id="WP_184197384.1">
    <property type="nucleotide sequence ID" value="NZ_JACHGW010000002.1"/>
</dbReference>
<feature type="transmembrane region" description="Helical" evidence="1">
    <location>
        <begin position="62"/>
        <end position="81"/>
    </location>
</feature>
<feature type="transmembrane region" description="Helical" evidence="1">
    <location>
        <begin position="28"/>
        <end position="50"/>
    </location>
</feature>
<organism evidence="2 3">
    <name type="scientific">Armatimonas rosea</name>
    <dbReference type="NCBI Taxonomy" id="685828"/>
    <lineage>
        <taxon>Bacteria</taxon>
        <taxon>Bacillati</taxon>
        <taxon>Armatimonadota</taxon>
        <taxon>Armatimonadia</taxon>
        <taxon>Armatimonadales</taxon>
        <taxon>Armatimonadaceae</taxon>
        <taxon>Armatimonas</taxon>
    </lineage>
</organism>
<comment type="caution">
    <text evidence="2">The sequence shown here is derived from an EMBL/GenBank/DDBJ whole genome shotgun (WGS) entry which is preliminary data.</text>
</comment>
<reference evidence="2 3" key="1">
    <citation type="submission" date="2020-08" db="EMBL/GenBank/DDBJ databases">
        <title>Genomic Encyclopedia of Type Strains, Phase IV (KMG-IV): sequencing the most valuable type-strain genomes for metagenomic binning, comparative biology and taxonomic classification.</title>
        <authorList>
            <person name="Goeker M."/>
        </authorList>
    </citation>
    <scope>NUCLEOTIDE SEQUENCE [LARGE SCALE GENOMIC DNA]</scope>
    <source>
        <strain evidence="2 3">DSM 23562</strain>
    </source>
</reference>
<evidence type="ECO:0000256" key="1">
    <source>
        <dbReference type="SAM" id="Phobius"/>
    </source>
</evidence>
<protein>
    <submittedName>
        <fullName evidence="2">Uncharacterized protein</fullName>
    </submittedName>
</protein>
<feature type="transmembrane region" description="Helical" evidence="1">
    <location>
        <begin position="129"/>
        <end position="150"/>
    </location>
</feature>
<keyword evidence="1" id="KW-0472">Membrane</keyword>
<dbReference type="Proteomes" id="UP000520814">
    <property type="component" value="Unassembled WGS sequence"/>
</dbReference>
<sequence>MYPPPSTHLNIGLATHAWALYRKYPWQWIAAASIACGIQAALWLLIVRLVERPEPESTSPALYYLFIMGLLALISGCNNLFQVGLCRLALDQLAGEPLRLGRLFKPTAGIGVTLVTSFVVALVTQLGYGMFYIPGLVLQGVFLLVTPILAERKLGMQATLKLSVETLQPELINAILFAMFLDFLTGFAGSAMSSPVWPLTLAGVIVIYPLVPQIQALLYRSYFPYRTYEYRG</sequence>
<feature type="transmembrane region" description="Helical" evidence="1">
    <location>
        <begin position="196"/>
        <end position="219"/>
    </location>
</feature>
<dbReference type="EMBL" id="JACHGW010000002">
    <property type="protein sequence ID" value="MBB6051135.1"/>
    <property type="molecule type" value="Genomic_DNA"/>
</dbReference>
<keyword evidence="3" id="KW-1185">Reference proteome</keyword>
<evidence type="ECO:0000313" key="2">
    <source>
        <dbReference type="EMBL" id="MBB6051135.1"/>
    </source>
</evidence>
<evidence type="ECO:0000313" key="3">
    <source>
        <dbReference type="Proteomes" id="UP000520814"/>
    </source>
</evidence>
<proteinExistence type="predicted"/>